<feature type="compositionally biased region" description="Acidic residues" evidence="7">
    <location>
        <begin position="430"/>
        <end position="442"/>
    </location>
</feature>
<dbReference type="RefSeq" id="WP_027884330.1">
    <property type="nucleotide sequence ID" value="NZ_BMWY01000003.1"/>
</dbReference>
<accession>A0ABQ3BQU0</accession>
<keyword evidence="10" id="KW-1185">Reference proteome</keyword>
<comment type="caution">
    <text evidence="9">The sequence shown here is derived from an EMBL/GenBank/DDBJ whole genome shotgun (WGS) entry which is preliminary data.</text>
</comment>
<comment type="function">
    <text evidence="5 6">Cell division protein that is involved in the assembly of the Z ring. May serve as a membrane anchor for the Z ring.</text>
</comment>
<name>A0ABQ3BQU0_9FLAO</name>
<evidence type="ECO:0000256" key="3">
    <source>
        <dbReference type="ARBA" id="ARBA00023136"/>
    </source>
</evidence>
<dbReference type="Pfam" id="PF14450">
    <property type="entry name" value="FtsA"/>
    <property type="match status" value="1"/>
</dbReference>
<dbReference type="Gene3D" id="3.30.420.40">
    <property type="match status" value="2"/>
</dbReference>
<keyword evidence="4 5" id="KW-0131">Cell cycle</keyword>
<gene>
    <name evidence="5 9" type="primary">ftsA</name>
    <name evidence="9" type="ORF">GCM10008088_14600</name>
</gene>
<organism evidence="9 10">
    <name type="scientific">Mesonia mobilis</name>
    <dbReference type="NCBI Taxonomy" id="369791"/>
    <lineage>
        <taxon>Bacteria</taxon>
        <taxon>Pseudomonadati</taxon>
        <taxon>Bacteroidota</taxon>
        <taxon>Flavobacteriia</taxon>
        <taxon>Flavobacteriales</taxon>
        <taxon>Flavobacteriaceae</taxon>
        <taxon>Mesonia</taxon>
    </lineage>
</organism>
<keyword evidence="2 5" id="KW-0132">Cell division</keyword>
<dbReference type="InterPro" id="IPR050696">
    <property type="entry name" value="FtsA/MreB"/>
</dbReference>
<dbReference type="SUPFAM" id="SSF53067">
    <property type="entry name" value="Actin-like ATPase domain"/>
    <property type="match status" value="2"/>
</dbReference>
<feature type="compositionally biased region" description="Low complexity" evidence="7">
    <location>
        <begin position="397"/>
        <end position="418"/>
    </location>
</feature>
<dbReference type="CDD" id="cd24048">
    <property type="entry name" value="ASKHA_NBD_FtsA"/>
    <property type="match status" value="1"/>
</dbReference>
<sequence length="471" mass="52057">MKDKDIAVGLDIGTTKIVAMIGRNNEYGKMEILGIGKSKSLGVHRGVVNNITQTIQSIQQAVQEAEANSGMDISGVVVGIAGQHIRSLQHSDYITRENSDEVISERDIDMLCNQVHKLVMLPGEEIIHVLPQEYKVDGQAEITEPIGMYGGRLEANFHVVVGQISSIRNIGRCVKSSGLELAGVTLEPLASANAVLSQEEKEAGVALIDIGGGTTDLAIFKDGIIRHTAVIPFGGNVITEDIKEGCSIIEKQAELLKVKFGSAWPGENKDNEIVSIPGLRGREPKEITLKNLSKIIHFRVVEIIEQVFLEIKNYGHDEQKKKLIAGIVITGGGAQLKHLKQLVEYITGMDTRIGYPNEHLAGDSDPETTSPMYATAVGLVLNSLEKNQKRVEEEEAAAVAEKQLQQEAEAQPEQFVEQPLEEPQQPINEELTEEDPKEEEQEETYKKPKKHRKNIFEKWFDDFKDFLDNAE</sequence>
<evidence type="ECO:0000256" key="5">
    <source>
        <dbReference type="HAMAP-Rule" id="MF_02033"/>
    </source>
</evidence>
<dbReference type="PANTHER" id="PTHR32432:SF4">
    <property type="entry name" value="CELL DIVISION PROTEIN FTSA"/>
    <property type="match status" value="1"/>
</dbReference>
<dbReference type="NCBIfam" id="TIGR01174">
    <property type="entry name" value="ftsA"/>
    <property type="match status" value="1"/>
</dbReference>
<dbReference type="SMART" id="SM00842">
    <property type="entry name" value="FtsA"/>
    <property type="match status" value="1"/>
</dbReference>
<dbReference type="HAMAP" id="MF_02033">
    <property type="entry name" value="FtsA"/>
    <property type="match status" value="1"/>
</dbReference>
<dbReference type="InterPro" id="IPR043129">
    <property type="entry name" value="ATPase_NBD"/>
</dbReference>
<dbReference type="Gene3D" id="3.30.1490.110">
    <property type="match status" value="1"/>
</dbReference>
<dbReference type="PIRSF" id="PIRSF003101">
    <property type="entry name" value="FtsA"/>
    <property type="match status" value="1"/>
</dbReference>
<evidence type="ECO:0000256" key="7">
    <source>
        <dbReference type="SAM" id="MobiDB-lite"/>
    </source>
</evidence>
<keyword evidence="3 5" id="KW-0472">Membrane</keyword>
<dbReference type="PANTHER" id="PTHR32432">
    <property type="entry name" value="CELL DIVISION PROTEIN FTSA-RELATED"/>
    <property type="match status" value="1"/>
</dbReference>
<evidence type="ECO:0000256" key="1">
    <source>
        <dbReference type="ARBA" id="ARBA00022475"/>
    </source>
</evidence>
<proteinExistence type="inferred from homology"/>
<comment type="subunit">
    <text evidence="5">Self-interacts. Interacts with FtsZ.</text>
</comment>
<evidence type="ECO:0000313" key="9">
    <source>
        <dbReference type="EMBL" id="GGZ54005.1"/>
    </source>
</evidence>
<evidence type="ECO:0000313" key="10">
    <source>
        <dbReference type="Proteomes" id="UP000615593"/>
    </source>
</evidence>
<protein>
    <recommendedName>
        <fullName evidence="5 6">Cell division protein FtsA</fullName>
    </recommendedName>
</protein>
<evidence type="ECO:0000259" key="8">
    <source>
        <dbReference type="SMART" id="SM00842"/>
    </source>
</evidence>
<dbReference type="InterPro" id="IPR020823">
    <property type="entry name" value="Cell_div_FtsA"/>
</dbReference>
<evidence type="ECO:0000256" key="4">
    <source>
        <dbReference type="ARBA" id="ARBA00023306"/>
    </source>
</evidence>
<reference evidence="10" key="1">
    <citation type="journal article" date="2019" name="Int. J. Syst. Evol. Microbiol.">
        <title>The Global Catalogue of Microorganisms (GCM) 10K type strain sequencing project: providing services to taxonomists for standard genome sequencing and annotation.</title>
        <authorList>
            <consortium name="The Broad Institute Genomics Platform"/>
            <consortium name="The Broad Institute Genome Sequencing Center for Infectious Disease"/>
            <person name="Wu L."/>
            <person name="Ma J."/>
        </authorList>
    </citation>
    <scope>NUCLEOTIDE SEQUENCE [LARGE SCALE GENOMIC DNA]</scope>
    <source>
        <strain evidence="10">KCTC 12708</strain>
    </source>
</reference>
<dbReference type="GO" id="GO:0051301">
    <property type="term" value="P:cell division"/>
    <property type="evidence" value="ECO:0007669"/>
    <property type="project" value="UniProtKB-KW"/>
</dbReference>
<dbReference type="Pfam" id="PF02491">
    <property type="entry name" value="SHS2_FTSA"/>
    <property type="match status" value="1"/>
</dbReference>
<dbReference type="Proteomes" id="UP000615593">
    <property type="component" value="Unassembled WGS sequence"/>
</dbReference>
<feature type="region of interest" description="Disordered" evidence="7">
    <location>
        <begin position="395"/>
        <end position="451"/>
    </location>
</feature>
<evidence type="ECO:0000256" key="2">
    <source>
        <dbReference type="ARBA" id="ARBA00022618"/>
    </source>
</evidence>
<dbReference type="EMBL" id="BMWY01000003">
    <property type="protein sequence ID" value="GGZ54005.1"/>
    <property type="molecule type" value="Genomic_DNA"/>
</dbReference>
<dbReference type="GeneID" id="94369128"/>
<comment type="similarity">
    <text evidence="5 6">Belongs to the FtsA/MreB family.</text>
</comment>
<keyword evidence="1 5" id="KW-1003">Cell membrane</keyword>
<feature type="domain" description="SHS2" evidence="8">
    <location>
        <begin position="7"/>
        <end position="195"/>
    </location>
</feature>
<evidence type="ECO:0000256" key="6">
    <source>
        <dbReference type="PIRNR" id="PIRNR003101"/>
    </source>
</evidence>
<dbReference type="InterPro" id="IPR003494">
    <property type="entry name" value="SHS2_FtsA"/>
</dbReference>
<comment type="subcellular location">
    <subcellularLocation>
        <location evidence="5">Cell membrane</location>
        <topology evidence="5">Peripheral membrane protein</topology>
        <orientation evidence="5">Cytoplasmic side</orientation>
    </subcellularLocation>
    <text evidence="5">Localizes to the Z ring in an FtsZ-dependent manner. Targeted to the membrane through a conserved C-terminal amphipathic helix.</text>
</comment>